<dbReference type="InterPro" id="IPR001650">
    <property type="entry name" value="Helicase_C-like"/>
</dbReference>
<dbReference type="InterPro" id="IPR027417">
    <property type="entry name" value="P-loop_NTPase"/>
</dbReference>
<dbReference type="PROSITE" id="PS51194">
    <property type="entry name" value="HELICASE_CTER"/>
    <property type="match status" value="1"/>
</dbReference>
<evidence type="ECO:0000256" key="1">
    <source>
        <dbReference type="ARBA" id="ARBA00001946"/>
    </source>
</evidence>
<evidence type="ECO:0000256" key="8">
    <source>
        <dbReference type="PROSITE-ProRule" id="PRU00657"/>
    </source>
</evidence>
<dbReference type="InterPro" id="IPR005034">
    <property type="entry name" value="Dicer_dimerisation"/>
</dbReference>
<evidence type="ECO:0000259" key="12">
    <source>
        <dbReference type="PROSITE" id="PS51327"/>
    </source>
</evidence>
<dbReference type="GO" id="GO:0005737">
    <property type="term" value="C:cytoplasm"/>
    <property type="evidence" value="ECO:0007669"/>
    <property type="project" value="TreeGrafter"/>
</dbReference>
<evidence type="ECO:0000256" key="7">
    <source>
        <dbReference type="ARBA" id="ARBA00035116"/>
    </source>
</evidence>
<evidence type="ECO:0000259" key="11">
    <source>
        <dbReference type="PROSITE" id="PS51194"/>
    </source>
</evidence>
<dbReference type="EMBL" id="BPLQ01009858">
    <property type="protein sequence ID" value="GIY47027.1"/>
    <property type="molecule type" value="Genomic_DNA"/>
</dbReference>
<proteinExistence type="inferred from homology"/>
<dbReference type="SUPFAM" id="SSF52540">
    <property type="entry name" value="P-loop containing nucleoside triphosphate hydrolases"/>
    <property type="match status" value="1"/>
</dbReference>
<dbReference type="SMART" id="SM00490">
    <property type="entry name" value="HELICc"/>
    <property type="match status" value="1"/>
</dbReference>
<evidence type="ECO:0000256" key="4">
    <source>
        <dbReference type="ARBA" id="ARBA00022801"/>
    </source>
</evidence>
<dbReference type="FunFam" id="3.40.50.300:FF:000628">
    <property type="entry name" value="Endoribonuclease Dicer"/>
    <property type="match status" value="1"/>
</dbReference>
<dbReference type="InterPro" id="IPR038248">
    <property type="entry name" value="Dicer_dimer_sf"/>
</dbReference>
<dbReference type="Pfam" id="PF03368">
    <property type="entry name" value="Dicer_dimer"/>
    <property type="match status" value="1"/>
</dbReference>
<dbReference type="Proteomes" id="UP001054837">
    <property type="component" value="Unassembled WGS sequence"/>
</dbReference>
<feature type="domain" description="Dicer dsRNA-binding fold" evidence="12">
    <location>
        <begin position="614"/>
        <end position="710"/>
    </location>
</feature>
<dbReference type="InterPro" id="IPR051363">
    <property type="entry name" value="RLR_Helicase"/>
</dbReference>
<dbReference type="SMART" id="SM00487">
    <property type="entry name" value="DEXDc"/>
    <property type="match status" value="1"/>
</dbReference>
<dbReference type="PROSITE" id="PS51192">
    <property type="entry name" value="HELICASE_ATP_BIND_1"/>
    <property type="match status" value="1"/>
</dbReference>
<comment type="similarity">
    <text evidence="7 8">Belongs to the helicase family. Dicer subfamily.</text>
</comment>
<dbReference type="GO" id="GO:0004386">
    <property type="term" value="F:helicase activity"/>
    <property type="evidence" value="ECO:0007669"/>
    <property type="project" value="UniProtKB-KW"/>
</dbReference>
<evidence type="ECO:0000259" key="10">
    <source>
        <dbReference type="PROSITE" id="PS51192"/>
    </source>
</evidence>
<name>A0AAV4TQ10_9ARAC</name>
<reference evidence="13 14" key="1">
    <citation type="submission" date="2021-06" db="EMBL/GenBank/DDBJ databases">
        <title>Caerostris darwini draft genome.</title>
        <authorList>
            <person name="Kono N."/>
            <person name="Arakawa K."/>
        </authorList>
    </citation>
    <scope>NUCLEOTIDE SEQUENCE [LARGE SCALE GENOMIC DNA]</scope>
</reference>
<comment type="cofactor">
    <cofactor evidence="1">
        <name>Mg(2+)</name>
        <dbReference type="ChEBI" id="CHEBI:18420"/>
    </cofactor>
</comment>
<feature type="domain" description="Helicase ATP-binding" evidence="10">
    <location>
        <begin position="48"/>
        <end position="226"/>
    </location>
</feature>
<comment type="caution">
    <text evidence="13">The sequence shown here is derived from an EMBL/GenBank/DDBJ whole genome shotgun (WGS) entry which is preliminary data.</text>
</comment>
<keyword evidence="4" id="KW-0378">Hydrolase</keyword>
<keyword evidence="5" id="KW-0347">Helicase</keyword>
<feature type="region of interest" description="Disordered" evidence="9">
    <location>
        <begin position="1"/>
        <end position="36"/>
    </location>
</feature>
<keyword evidence="14" id="KW-1185">Reference proteome</keyword>
<dbReference type="GO" id="GO:0004525">
    <property type="term" value="F:ribonuclease III activity"/>
    <property type="evidence" value="ECO:0007669"/>
    <property type="project" value="UniProtKB-ARBA"/>
</dbReference>
<dbReference type="Pfam" id="PF20931">
    <property type="entry name" value="Dicer_platform"/>
    <property type="match status" value="1"/>
</dbReference>
<evidence type="ECO:0000256" key="5">
    <source>
        <dbReference type="ARBA" id="ARBA00022806"/>
    </source>
</evidence>
<keyword evidence="3" id="KW-0547">Nucleotide-binding</keyword>
<sequence>MPQESRVILDRQSSEMACSSEPPENKLKEKEENDESASFIPRDYQIEILEIARRQNTIACLGTGTGKTFIAVMLIRESATEVRKPYDEDGKRIFFLVPTVPLVTQQAKTISDHTDLKVKGYYGEMNTDSWNKNQWIEEFQNYEVLVMTAEIFRIIVDHAFIPLKRIQLLIIDECHHAQHEHPYLKALKCFGTLPPEEMPRIFGLSASLLNGKCEPSLLEKRLKELEKSLRSTIATASDISDLYKYGTDPDEYVIMYEKYEIPTTLYKECQGMISEIKLSKFGEKKNSKTTPLVFDAIFYDKPKKCLNALLITLSNLGPWCAYEAADKYLKEIESMPNRFSADTMLSMLGKVCDFLTYFKKECEGLNSHSNEANLDTMPHKLKRLIGILLAAKRSAIFQRENSPSIMEVPFEVDPVKHYESTKQRQERESNLSSIIFVERRITAYVLHRWLLEIKNSVPELDFLEPEFIVGHGCLKSSETSMSEELQQKKLKDFREKRTNVLVATQVLEEGMDIRQCNLVIRFDLPESFRSYVQSKGRARVKNSLYVMLTEEGDRFANFMRDLVSFNTTEKMLQSKCHDRVMPTEEEISEHVADAAMPPYMPRGPNGPRITMSAAISLINRYCTSLPSDMATKLMPQWTITTVDEESIQKEYECTLRMPINSTLKQTIVSPPMRRKKLAKMAAALIACQLLDKIGELNEDLVPKSRLVVNAIEKELGEIEEEDGNGAIPGTNRRRQIYEKHVSIFLKDIKPKPGKHCYLNILNMKLVHPLPKVLNPRGRPLFYPERTARGLALICTMKLPPVNPFTIFTKCGKILVTVTSCDKPLILTNENIDDLEEFHRFIFSDTLWIEGAKKFLPSNAASSYYISPIVGGKIII</sequence>
<dbReference type="PANTHER" id="PTHR14074">
    <property type="entry name" value="HELICASE WITH DEATH DOMAIN-RELATED"/>
    <property type="match status" value="1"/>
</dbReference>
<evidence type="ECO:0000313" key="13">
    <source>
        <dbReference type="EMBL" id="GIY47027.1"/>
    </source>
</evidence>
<dbReference type="GO" id="GO:0003723">
    <property type="term" value="F:RNA binding"/>
    <property type="evidence" value="ECO:0007669"/>
    <property type="project" value="UniProtKB-UniRule"/>
</dbReference>
<evidence type="ECO:0000256" key="9">
    <source>
        <dbReference type="SAM" id="MobiDB-lite"/>
    </source>
</evidence>
<dbReference type="GO" id="GO:0005524">
    <property type="term" value="F:ATP binding"/>
    <property type="evidence" value="ECO:0007669"/>
    <property type="project" value="UniProtKB-KW"/>
</dbReference>
<dbReference type="Pfam" id="PF00271">
    <property type="entry name" value="Helicase_C"/>
    <property type="match status" value="1"/>
</dbReference>
<dbReference type="PANTHER" id="PTHR14074:SF16">
    <property type="entry name" value="ANTIVIRAL INNATE IMMUNE RESPONSE RECEPTOR RIG-I"/>
    <property type="match status" value="1"/>
</dbReference>
<dbReference type="Gene3D" id="3.30.160.380">
    <property type="entry name" value="Dicer dimerisation domain"/>
    <property type="match status" value="1"/>
</dbReference>
<accession>A0AAV4TQ10</accession>
<keyword evidence="2" id="KW-0540">Nuclease</keyword>
<evidence type="ECO:0000256" key="2">
    <source>
        <dbReference type="ARBA" id="ARBA00022722"/>
    </source>
</evidence>
<organism evidence="13 14">
    <name type="scientific">Caerostris darwini</name>
    <dbReference type="NCBI Taxonomy" id="1538125"/>
    <lineage>
        <taxon>Eukaryota</taxon>
        <taxon>Metazoa</taxon>
        <taxon>Ecdysozoa</taxon>
        <taxon>Arthropoda</taxon>
        <taxon>Chelicerata</taxon>
        <taxon>Arachnida</taxon>
        <taxon>Araneae</taxon>
        <taxon>Araneomorphae</taxon>
        <taxon>Entelegynae</taxon>
        <taxon>Araneoidea</taxon>
        <taxon>Araneidae</taxon>
        <taxon>Caerostris</taxon>
    </lineage>
</organism>
<dbReference type="Pfam" id="PF00270">
    <property type="entry name" value="DEAD"/>
    <property type="match status" value="1"/>
</dbReference>
<keyword evidence="6" id="KW-0067">ATP-binding</keyword>
<dbReference type="InterPro" id="IPR014001">
    <property type="entry name" value="Helicase_ATP-bd"/>
</dbReference>
<feature type="domain" description="Helicase C-terminal" evidence="11">
    <location>
        <begin position="413"/>
        <end position="588"/>
    </location>
</feature>
<protein>
    <submittedName>
        <fullName evidence="13">Endoribonuclease Dicer</fullName>
    </submittedName>
</protein>
<dbReference type="CDD" id="cd18034">
    <property type="entry name" value="DEXHc_dicer"/>
    <property type="match status" value="1"/>
</dbReference>
<dbReference type="InterPro" id="IPR048512">
    <property type="entry name" value="Dicer_platform"/>
</dbReference>
<keyword evidence="8" id="KW-0694">RNA-binding</keyword>
<dbReference type="InterPro" id="IPR011545">
    <property type="entry name" value="DEAD/DEAH_box_helicase_dom"/>
</dbReference>
<evidence type="ECO:0000256" key="6">
    <source>
        <dbReference type="ARBA" id="ARBA00022840"/>
    </source>
</evidence>
<dbReference type="Gene3D" id="3.40.50.300">
    <property type="entry name" value="P-loop containing nucleotide triphosphate hydrolases"/>
    <property type="match status" value="2"/>
</dbReference>
<dbReference type="GO" id="GO:0030422">
    <property type="term" value="P:siRNA processing"/>
    <property type="evidence" value="ECO:0007669"/>
    <property type="project" value="UniProtKB-ARBA"/>
</dbReference>
<gene>
    <name evidence="13" type="primary">DICER1</name>
    <name evidence="13" type="ORF">CDAR_125651</name>
</gene>
<dbReference type="PROSITE" id="PS51327">
    <property type="entry name" value="DICER_DSRBF"/>
    <property type="match status" value="1"/>
</dbReference>
<evidence type="ECO:0000313" key="14">
    <source>
        <dbReference type="Proteomes" id="UP001054837"/>
    </source>
</evidence>
<dbReference type="AlphaFoldDB" id="A0AAV4TQ10"/>
<evidence type="ECO:0000256" key="3">
    <source>
        <dbReference type="ARBA" id="ARBA00022741"/>
    </source>
</evidence>